<evidence type="ECO:0000313" key="7">
    <source>
        <dbReference type="EMBL" id="MDA0644675.1"/>
    </source>
</evidence>
<keyword evidence="3" id="KW-0547">Nucleotide-binding</keyword>
<evidence type="ECO:0000256" key="1">
    <source>
        <dbReference type="ARBA" id="ARBA00004496"/>
    </source>
</evidence>
<protein>
    <submittedName>
        <fullName evidence="7">Rod shape-determining protein</fullName>
    </submittedName>
</protein>
<organism evidence="7 8">
    <name type="scientific">Nonomuraea ferruginea</name>
    <dbReference type="NCBI Taxonomy" id="46174"/>
    <lineage>
        <taxon>Bacteria</taxon>
        <taxon>Bacillati</taxon>
        <taxon>Actinomycetota</taxon>
        <taxon>Actinomycetes</taxon>
        <taxon>Streptosporangiales</taxon>
        <taxon>Streptosporangiaceae</taxon>
        <taxon>Nonomuraea</taxon>
    </lineage>
</organism>
<keyword evidence="8" id="KW-1185">Reference proteome</keyword>
<reference evidence="7 8" key="1">
    <citation type="submission" date="2022-11" db="EMBL/GenBank/DDBJ databases">
        <title>Nonomuraea corallina sp. nov., a new species of the genus Nonomuraea isolated from sea side sediment in Thai sea.</title>
        <authorList>
            <person name="Ngamcharungchit C."/>
            <person name="Matsumoto A."/>
            <person name="Suriyachadkun C."/>
            <person name="Panbangred W."/>
            <person name="Inahashi Y."/>
            <person name="Intra B."/>
        </authorList>
    </citation>
    <scope>NUCLEOTIDE SEQUENCE [LARGE SCALE GENOMIC DNA]</scope>
    <source>
        <strain evidence="7 8">DSM 43553</strain>
    </source>
</reference>
<name>A0ABT4T6A6_9ACTN</name>
<dbReference type="InterPro" id="IPR056546">
    <property type="entry name" value="MreB_MamK-like"/>
</dbReference>
<comment type="similarity">
    <text evidence="6">Belongs to the FtsA/MreB family.</text>
</comment>
<evidence type="ECO:0000256" key="3">
    <source>
        <dbReference type="ARBA" id="ARBA00022741"/>
    </source>
</evidence>
<evidence type="ECO:0000256" key="2">
    <source>
        <dbReference type="ARBA" id="ARBA00022490"/>
    </source>
</evidence>
<dbReference type="Gene3D" id="3.30.420.40">
    <property type="match status" value="2"/>
</dbReference>
<dbReference type="EMBL" id="JAPNUD010000106">
    <property type="protein sequence ID" value="MDA0644675.1"/>
    <property type="molecule type" value="Genomic_DNA"/>
</dbReference>
<dbReference type="Proteomes" id="UP001212498">
    <property type="component" value="Unassembled WGS sequence"/>
</dbReference>
<dbReference type="Pfam" id="PF06723">
    <property type="entry name" value="MreB_Mbl"/>
    <property type="match status" value="1"/>
</dbReference>
<keyword evidence="5" id="KW-0133">Cell shape</keyword>
<accession>A0ABT4T6A6</accession>
<dbReference type="InterPro" id="IPR004753">
    <property type="entry name" value="MreB"/>
</dbReference>
<dbReference type="SUPFAM" id="SSF53067">
    <property type="entry name" value="Actin-like ATPase domain"/>
    <property type="match status" value="1"/>
</dbReference>
<dbReference type="InterPro" id="IPR043129">
    <property type="entry name" value="ATPase_NBD"/>
</dbReference>
<evidence type="ECO:0000256" key="4">
    <source>
        <dbReference type="ARBA" id="ARBA00022840"/>
    </source>
</evidence>
<keyword evidence="4" id="KW-0067">ATP-binding</keyword>
<evidence type="ECO:0000313" key="8">
    <source>
        <dbReference type="Proteomes" id="UP001212498"/>
    </source>
</evidence>
<dbReference type="RefSeq" id="WP_148031524.1">
    <property type="nucleotide sequence ID" value="NZ_BAABFD010000024.1"/>
</dbReference>
<evidence type="ECO:0000256" key="5">
    <source>
        <dbReference type="ARBA" id="ARBA00022960"/>
    </source>
</evidence>
<evidence type="ECO:0000256" key="6">
    <source>
        <dbReference type="ARBA" id="ARBA00023458"/>
    </source>
</evidence>
<dbReference type="PANTHER" id="PTHR42749:SF1">
    <property type="entry name" value="CELL SHAPE-DETERMINING PROTEIN MREB"/>
    <property type="match status" value="1"/>
</dbReference>
<dbReference type="PANTHER" id="PTHR42749">
    <property type="entry name" value="CELL SHAPE-DETERMINING PROTEIN MREB"/>
    <property type="match status" value="1"/>
</dbReference>
<keyword evidence="2" id="KW-0963">Cytoplasm</keyword>
<comment type="subcellular location">
    <subcellularLocation>
        <location evidence="1">Cytoplasm</location>
    </subcellularLocation>
</comment>
<comment type="caution">
    <text evidence="7">The sequence shown here is derived from an EMBL/GenBank/DDBJ whole genome shotgun (WGS) entry which is preliminary data.</text>
</comment>
<sequence>MTGNGRVSWLDDRAAVDLGTARIRLIGFGHPSIVDEPSGVPGSARPVRHGLVADVAACARLVDQVLRTALPEGARTPGRVLVGVPVTASPAERATVTGIVERAAGCAATVVEEPLAAALGSGLDITGPRPRLLMDVGAGIIEAVVIRDAAVTDAVAVQLPADGDGSLPAHVQDRVTEMAAELLARLPARLRPAAREGGLMLTGGGAAEAGLAGRLCSRLRMTVSSAPEPAHATVRGLARLCLPPMAALLALPTA</sequence>
<gene>
    <name evidence="7" type="ORF">OUY24_28945</name>
</gene>
<proteinExistence type="inferred from homology"/>
<dbReference type="PRINTS" id="PR01652">
    <property type="entry name" value="SHAPEPROTEIN"/>
</dbReference>